<reference evidence="2 3" key="1">
    <citation type="journal article" date="2019" name="Commun. Biol.">
        <title>The bagworm genome reveals a unique fibroin gene that provides high tensile strength.</title>
        <authorList>
            <person name="Kono N."/>
            <person name="Nakamura H."/>
            <person name="Ohtoshi R."/>
            <person name="Tomita M."/>
            <person name="Numata K."/>
            <person name="Arakawa K."/>
        </authorList>
    </citation>
    <scope>NUCLEOTIDE SEQUENCE [LARGE SCALE GENOMIC DNA]</scope>
</reference>
<accession>A0A4C1WDZ8</accession>
<comment type="caution">
    <text evidence="2">The sequence shown here is derived from an EMBL/GenBank/DDBJ whole genome shotgun (WGS) entry which is preliminary data.</text>
</comment>
<evidence type="ECO:0000313" key="2">
    <source>
        <dbReference type="EMBL" id="GBP49283.1"/>
    </source>
</evidence>
<evidence type="ECO:0000256" key="1">
    <source>
        <dbReference type="SAM" id="MobiDB-lite"/>
    </source>
</evidence>
<protein>
    <submittedName>
        <fullName evidence="2">Uncharacterized protein</fullName>
    </submittedName>
</protein>
<feature type="region of interest" description="Disordered" evidence="1">
    <location>
        <begin position="38"/>
        <end position="71"/>
    </location>
</feature>
<keyword evidence="3" id="KW-1185">Reference proteome</keyword>
<dbReference type="AlphaFoldDB" id="A0A4C1WDZ8"/>
<evidence type="ECO:0000313" key="3">
    <source>
        <dbReference type="Proteomes" id="UP000299102"/>
    </source>
</evidence>
<gene>
    <name evidence="2" type="ORF">EVAR_102226_1</name>
</gene>
<organism evidence="2 3">
    <name type="scientific">Eumeta variegata</name>
    <name type="common">Bagworm moth</name>
    <name type="synonym">Eumeta japonica</name>
    <dbReference type="NCBI Taxonomy" id="151549"/>
    <lineage>
        <taxon>Eukaryota</taxon>
        <taxon>Metazoa</taxon>
        <taxon>Ecdysozoa</taxon>
        <taxon>Arthropoda</taxon>
        <taxon>Hexapoda</taxon>
        <taxon>Insecta</taxon>
        <taxon>Pterygota</taxon>
        <taxon>Neoptera</taxon>
        <taxon>Endopterygota</taxon>
        <taxon>Lepidoptera</taxon>
        <taxon>Glossata</taxon>
        <taxon>Ditrysia</taxon>
        <taxon>Tineoidea</taxon>
        <taxon>Psychidae</taxon>
        <taxon>Oiketicinae</taxon>
        <taxon>Eumeta</taxon>
    </lineage>
</organism>
<proteinExistence type="predicted"/>
<name>A0A4C1WDZ8_EUMVA</name>
<dbReference type="EMBL" id="BGZK01000541">
    <property type="protein sequence ID" value="GBP49283.1"/>
    <property type="molecule type" value="Genomic_DNA"/>
</dbReference>
<sequence length="147" mass="15932">MLPCNKDLNRQHASTEFVYVLRATESAPVAGAPTIYIQTGGGRGRDRASGGGGGRPRKYAGPNLARAGRPPPIDGRPFVSPALGVFYGCFIFAPPSISDFYAFEKCFISISPALPSTRFDRFHVIIYTSTIDCGREIFLNDTNCHVS</sequence>
<dbReference type="Proteomes" id="UP000299102">
    <property type="component" value="Unassembled WGS sequence"/>
</dbReference>